<keyword evidence="4" id="KW-1185">Reference proteome</keyword>
<evidence type="ECO:0000313" key="3">
    <source>
        <dbReference type="EMBL" id="QUE51498.1"/>
    </source>
</evidence>
<dbReference type="GO" id="GO:0016829">
    <property type="term" value="F:lyase activity"/>
    <property type="evidence" value="ECO:0007669"/>
    <property type="project" value="UniProtKB-KW"/>
</dbReference>
<reference evidence="3" key="1">
    <citation type="submission" date="2021-04" db="EMBL/GenBank/DDBJ databases">
        <title>Luteolibacter sp. 32A isolated from the skin of an Anderson's salamander (Ambystoma andersonii).</title>
        <authorList>
            <person name="Spergser J."/>
            <person name="Busse H.-J."/>
        </authorList>
    </citation>
    <scope>NUCLEOTIDE SEQUENCE</scope>
    <source>
        <strain evidence="3">32A</strain>
    </source>
</reference>
<dbReference type="Gene3D" id="3.40.50.1820">
    <property type="entry name" value="alpha/beta hydrolase"/>
    <property type="match status" value="1"/>
</dbReference>
<dbReference type="GO" id="GO:0016787">
    <property type="term" value="F:hydrolase activity"/>
    <property type="evidence" value="ECO:0007669"/>
    <property type="project" value="UniProtKB-KW"/>
</dbReference>
<dbReference type="EMBL" id="CP073100">
    <property type="protein sequence ID" value="QUE51498.1"/>
    <property type="molecule type" value="Genomic_DNA"/>
</dbReference>
<dbReference type="RefSeq" id="WP_211631637.1">
    <property type="nucleotide sequence ID" value="NZ_CP073100.1"/>
</dbReference>
<dbReference type="InterPro" id="IPR029058">
    <property type="entry name" value="AB_hydrolase_fold"/>
</dbReference>
<proteinExistence type="predicted"/>
<dbReference type="KEGG" id="lamb:KBB96_01040"/>
<keyword evidence="3" id="KW-0378">Hydrolase</keyword>
<gene>
    <name evidence="3" type="ORF">KBB96_01040</name>
</gene>
<dbReference type="Pfam" id="PF12697">
    <property type="entry name" value="Abhydrolase_6"/>
    <property type="match status" value="1"/>
</dbReference>
<protein>
    <submittedName>
        <fullName evidence="3">Alpha/beta fold hydrolase</fullName>
    </submittedName>
</protein>
<dbReference type="PANTHER" id="PTHR42916">
    <property type="entry name" value="2-SUCCINYL-5-ENOLPYRUVYL-6-HYDROXY-3-CYCLOHEXENE-1-CARBOXYLATE SYNTHASE"/>
    <property type="match status" value="1"/>
</dbReference>
<dbReference type="AlphaFoldDB" id="A0A975G9J2"/>
<dbReference type="PANTHER" id="PTHR42916:SF1">
    <property type="entry name" value="PROTEIN PHYLLO, CHLOROPLASTIC"/>
    <property type="match status" value="1"/>
</dbReference>
<name>A0A975G9J2_9BACT</name>
<dbReference type="SUPFAM" id="SSF53474">
    <property type="entry name" value="alpha/beta-Hydrolases"/>
    <property type="match status" value="1"/>
</dbReference>
<dbReference type="Proteomes" id="UP000676169">
    <property type="component" value="Chromosome"/>
</dbReference>
<evidence type="ECO:0000313" key="4">
    <source>
        <dbReference type="Proteomes" id="UP000676169"/>
    </source>
</evidence>
<keyword evidence="1" id="KW-0456">Lyase</keyword>
<accession>A0A975G9J2</accession>
<sequence>MKGTVWCLHGAVGQAADWSGFTVPGFSIRRVDLWRFLDCCPMSMPDFGRALNEEARRVSGPNILLGYSMGGRLALHSLLADDSPWDAAIIVSAHPGLESEAERSARRESDAVWAAKALRGEWPDFLAEWNAQPVLGGANPGMADRRLLAQRRREVGRSFVDWSLGAQQSLWDRLPEIRRPVLWICGECDAKFRALAERAVPLLFQGTLEIIPDAGHRVPWENPGIFGMAVEQWLQSID</sequence>
<dbReference type="InterPro" id="IPR000073">
    <property type="entry name" value="AB_hydrolase_1"/>
</dbReference>
<evidence type="ECO:0000259" key="2">
    <source>
        <dbReference type="Pfam" id="PF12697"/>
    </source>
</evidence>
<organism evidence="3 4">
    <name type="scientific">Luteolibacter ambystomatis</name>
    <dbReference type="NCBI Taxonomy" id="2824561"/>
    <lineage>
        <taxon>Bacteria</taxon>
        <taxon>Pseudomonadati</taxon>
        <taxon>Verrucomicrobiota</taxon>
        <taxon>Verrucomicrobiia</taxon>
        <taxon>Verrucomicrobiales</taxon>
        <taxon>Verrucomicrobiaceae</taxon>
        <taxon>Luteolibacter</taxon>
    </lineage>
</organism>
<feature type="domain" description="AB hydrolase-1" evidence="2">
    <location>
        <begin position="46"/>
        <end position="223"/>
    </location>
</feature>
<evidence type="ECO:0000256" key="1">
    <source>
        <dbReference type="ARBA" id="ARBA00023239"/>
    </source>
</evidence>